<dbReference type="EMBL" id="FIZP01000003">
    <property type="protein sequence ID" value="CZE47400.1"/>
    <property type="molecule type" value="Genomic_DNA"/>
</dbReference>
<name>A0A128EEQ0_9BACT</name>
<evidence type="ECO:0000259" key="1">
    <source>
        <dbReference type="Pfam" id="PF00534"/>
    </source>
</evidence>
<proteinExistence type="predicted"/>
<accession>A0A128EEQ0</accession>
<dbReference type="GO" id="GO:0016757">
    <property type="term" value="F:glycosyltransferase activity"/>
    <property type="evidence" value="ECO:0007669"/>
    <property type="project" value="InterPro"/>
</dbReference>
<dbReference type="Pfam" id="PF00534">
    <property type="entry name" value="Glycos_transf_1"/>
    <property type="match status" value="1"/>
</dbReference>
<evidence type="ECO:0000313" key="3">
    <source>
        <dbReference type="Proteomes" id="UP000069632"/>
    </source>
</evidence>
<feature type="domain" description="Glycosyl transferase family 1" evidence="1">
    <location>
        <begin position="169"/>
        <end position="327"/>
    </location>
</feature>
<sequence>MKEKTKLLFVIAALRNGGAERVLQVIANHFAKSYEVSIAILEENENLYKFDKNIKFIYLNVYKSGSKFDKYKKLRECFKAQNPNVIISFIDWTNVACVVANFGLWYKLILTEHNAHDYLKSKIFTIIRNLAYKQASSLTVLTKKDYEYYSKFNQNCVLMYNPFFGKISSNLTQYKKENIILSVARLEDVKGYDGQLEALSMLNPTLLNTWRILIAGDGSRHASLEQKAKNLGLKVEFLGHVENVGELYKKSKIFVLNSSSEGLPNVLIESAFYGCARLSSATFGGLELIKNGVDGVLAPINDTKALANNLEKLMVDDEFRQNLVKNASLNLDKFSPKNIMQKWENLVNSVIKESKQ</sequence>
<dbReference type="InterPro" id="IPR001296">
    <property type="entry name" value="Glyco_trans_1"/>
</dbReference>
<evidence type="ECO:0000313" key="2">
    <source>
        <dbReference type="EMBL" id="CZE47400.1"/>
    </source>
</evidence>
<dbReference type="PANTHER" id="PTHR12526">
    <property type="entry name" value="GLYCOSYLTRANSFERASE"/>
    <property type="match status" value="1"/>
</dbReference>
<organism evidence="2 3">
    <name type="scientific">Campylobacter geochelonis</name>
    <dbReference type="NCBI Taxonomy" id="1780362"/>
    <lineage>
        <taxon>Bacteria</taxon>
        <taxon>Pseudomonadati</taxon>
        <taxon>Campylobacterota</taxon>
        <taxon>Epsilonproteobacteria</taxon>
        <taxon>Campylobacterales</taxon>
        <taxon>Campylobacteraceae</taxon>
        <taxon>Campylobacter</taxon>
    </lineage>
</organism>
<dbReference type="OrthoDB" id="9775208at2"/>
<gene>
    <name evidence="2" type="ORF">ERS672216_00863</name>
</gene>
<protein>
    <submittedName>
        <fullName evidence="2">General glycosylation pathway protein</fullName>
    </submittedName>
</protein>
<reference evidence="2 3" key="1">
    <citation type="submission" date="2016-02" db="EMBL/GenBank/DDBJ databases">
        <authorList>
            <consortium name="Pathogen Informatics"/>
        </authorList>
    </citation>
    <scope>NUCLEOTIDE SEQUENCE [LARGE SCALE GENOMIC DNA]</scope>
    <source>
        <strain evidence="2 3">RC20</strain>
    </source>
</reference>
<keyword evidence="3" id="KW-1185">Reference proteome</keyword>
<dbReference type="AlphaFoldDB" id="A0A128EEQ0"/>
<dbReference type="Gene3D" id="3.40.50.2000">
    <property type="entry name" value="Glycogen Phosphorylase B"/>
    <property type="match status" value="2"/>
</dbReference>
<dbReference type="PANTHER" id="PTHR12526:SF630">
    <property type="entry name" value="GLYCOSYLTRANSFERASE"/>
    <property type="match status" value="1"/>
</dbReference>
<dbReference type="SUPFAM" id="SSF53756">
    <property type="entry name" value="UDP-Glycosyltransferase/glycogen phosphorylase"/>
    <property type="match status" value="1"/>
</dbReference>
<dbReference type="RefSeq" id="WP_075540144.1">
    <property type="nucleotide sequence ID" value="NZ_CP053844.1"/>
</dbReference>
<dbReference type="Proteomes" id="UP000069632">
    <property type="component" value="Unassembled WGS sequence"/>
</dbReference>